<feature type="signal peptide" evidence="1">
    <location>
        <begin position="1"/>
        <end position="19"/>
    </location>
</feature>
<dbReference type="Proteomes" id="UP000786183">
    <property type="component" value="Unassembled WGS sequence"/>
</dbReference>
<evidence type="ECO:0000256" key="1">
    <source>
        <dbReference type="SAM" id="SignalP"/>
    </source>
</evidence>
<accession>A0ABS7WV73</accession>
<keyword evidence="1" id="KW-0732">Signal</keyword>
<comment type="caution">
    <text evidence="2">The sequence shown here is derived from an EMBL/GenBank/DDBJ whole genome shotgun (WGS) entry which is preliminary data.</text>
</comment>
<dbReference type="EMBL" id="JACGBB010000016">
    <property type="protein sequence ID" value="MBZ7987819.1"/>
    <property type="molecule type" value="Genomic_DNA"/>
</dbReference>
<gene>
    <name evidence="2" type="ORF">AVCANL283_06880</name>
</gene>
<name>A0ABS7WV73_9BACT</name>
<evidence type="ECO:0008006" key="4">
    <source>
        <dbReference type="Google" id="ProtNLM"/>
    </source>
</evidence>
<protein>
    <recommendedName>
        <fullName evidence="4">Tetratricopeptide repeat protein</fullName>
    </recommendedName>
</protein>
<sequence length="440" mass="51484">MRKYLLTILSLSTVLFANNQELVNQTMQAYKARDWKNTYYFAEQICKIDCSGVDLNLIIGQSATQLGLNDEALAAFDRVLIYDENNIEAQLQSALIYKNTSNIMLLQAQIESLIKQEHNLNDNQKRALYILTQELRKMKYEKDTYGLYASISAGVNYDKNPKKGNNNVIKLSHFFGNLLIQNSQEKAASSYIANFNIGYLKNLNDSYNIDLNVNYYHKKYFKPERQNYSNLDVATVSLSNTFTLNEDLNFNILSSYDYSKLLRKKYLSSLYFDASLSYNIKSNFILSLGSSYQKADFLRDDLKDDNYKHISFYGLARYYFSTSYYYLKLAYDIEKAKEISQSLNSDYKEYQASLGAYYLLLEDSAFKLDFTYYKDLYKKYSAAFDSKRKDDVYKISSTTEFTYSKHISVQLDLAYQIQKSNQALYSYENYLMSLIYRYKF</sequence>
<organism evidence="2 3">
    <name type="scientific">Campylobacter canadensis</name>
    <dbReference type="NCBI Taxonomy" id="449520"/>
    <lineage>
        <taxon>Bacteria</taxon>
        <taxon>Pseudomonadati</taxon>
        <taxon>Campylobacterota</taxon>
        <taxon>Epsilonproteobacteria</taxon>
        <taxon>Campylobacterales</taxon>
        <taxon>Campylobacteraceae</taxon>
        <taxon>Campylobacter</taxon>
    </lineage>
</organism>
<evidence type="ECO:0000313" key="3">
    <source>
        <dbReference type="Proteomes" id="UP000786183"/>
    </source>
</evidence>
<dbReference type="RefSeq" id="WP_172232654.1">
    <property type="nucleotide sequence ID" value="NZ_CP035946.1"/>
</dbReference>
<dbReference type="Gene3D" id="1.25.40.10">
    <property type="entry name" value="Tetratricopeptide repeat domain"/>
    <property type="match status" value="1"/>
</dbReference>
<keyword evidence="3" id="KW-1185">Reference proteome</keyword>
<dbReference type="SUPFAM" id="SSF48452">
    <property type="entry name" value="TPR-like"/>
    <property type="match status" value="1"/>
</dbReference>
<feature type="chain" id="PRO_5046583341" description="Tetratricopeptide repeat protein" evidence="1">
    <location>
        <begin position="20"/>
        <end position="440"/>
    </location>
</feature>
<evidence type="ECO:0000313" key="2">
    <source>
        <dbReference type="EMBL" id="MBZ7987819.1"/>
    </source>
</evidence>
<dbReference type="InterPro" id="IPR011990">
    <property type="entry name" value="TPR-like_helical_dom_sf"/>
</dbReference>
<proteinExistence type="predicted"/>
<reference evidence="2 3" key="1">
    <citation type="submission" date="2020-07" db="EMBL/GenBank/DDBJ databases">
        <title>Transfer of Campylobacter canadensis to the novel genus Avispirillum gen. nov., that also includes two novel species recovered from migratory waterfowl: Avispirillum anseris sp. nov. and Avispirillum brantae sp. nov.</title>
        <authorList>
            <person name="Miller W.G."/>
            <person name="Chapman M.H."/>
            <person name="Yee E."/>
            <person name="Inglis G.D."/>
        </authorList>
    </citation>
    <scope>NUCLEOTIDE SEQUENCE [LARGE SCALE GENOMIC DNA]</scope>
    <source>
        <strain evidence="2 3">L283</strain>
    </source>
</reference>